<dbReference type="OrthoDB" id="9770286at2"/>
<dbReference type="Gene3D" id="3.40.50.1220">
    <property type="entry name" value="TPP-binding domain"/>
    <property type="match status" value="1"/>
</dbReference>
<name>A0A010RLV4_PSEFL</name>
<dbReference type="PANTHER" id="PTHR43153">
    <property type="entry name" value="ELECTRON TRANSFER FLAVOPROTEIN ALPHA"/>
    <property type="match status" value="1"/>
</dbReference>
<dbReference type="InterPro" id="IPR001308">
    <property type="entry name" value="ETF_a/FixB"/>
</dbReference>
<dbReference type="EMBL" id="AFOY02000015">
    <property type="protein sequence ID" value="EXF93551.1"/>
    <property type="molecule type" value="Genomic_DNA"/>
</dbReference>
<proteinExistence type="predicted"/>
<accession>A0A010RLV4</accession>
<feature type="domain" description="Electron transfer flavoprotein alpha subunit C-terminal" evidence="1">
    <location>
        <begin position="201"/>
        <end position="278"/>
    </location>
</feature>
<evidence type="ECO:0000313" key="2">
    <source>
        <dbReference type="EMBL" id="EXF93551.1"/>
    </source>
</evidence>
<protein>
    <submittedName>
        <fullName evidence="2">Electron transfer flavoprotein subunit alpha</fullName>
    </submittedName>
</protein>
<organism evidence="2 3">
    <name type="scientific">Pseudomonas fluorescens HK44</name>
    <dbReference type="NCBI Taxonomy" id="1042209"/>
    <lineage>
        <taxon>Bacteria</taxon>
        <taxon>Pseudomonadati</taxon>
        <taxon>Pseudomonadota</taxon>
        <taxon>Gammaproteobacteria</taxon>
        <taxon>Pseudomonadales</taxon>
        <taxon>Pseudomonadaceae</taxon>
        <taxon>Pseudomonas</taxon>
    </lineage>
</organism>
<dbReference type="InterPro" id="IPR014731">
    <property type="entry name" value="ETF_asu_C"/>
</dbReference>
<evidence type="ECO:0000259" key="1">
    <source>
        <dbReference type="Pfam" id="PF00766"/>
    </source>
</evidence>
<dbReference type="SUPFAM" id="SSF52467">
    <property type="entry name" value="DHS-like NAD/FAD-binding domain"/>
    <property type="match status" value="1"/>
</dbReference>
<dbReference type="PATRIC" id="fig|1042209.11.peg.3920"/>
<dbReference type="HOGENOM" id="CLU_034178_0_1_6"/>
<sequence>MSRLLALIPLAWGDEALDAALAAVQSVAINEEFAVVLLGAEPASHATERAARAGAKQVYHALHAELANCEEPAALAVAASEALRTIPVFASGVSLVLLPPGPVGEEFCALLADKLNGRALGRCIALSRDGERLLAERSCWGGRMRVTLQVAEGPAFACLRVGRPHLSGPVATEVHTLTLHAVLPQVLTLERRKSGQHLPPLEGAKLIVSGGRGVNETGFNLLETLAVAWGGTLGGSLPAVDAGMVPVLRQVGISGKYVSPDIYVAVGISGTAQHLAGVSLESRIVAINKDAHADIFKVATLGMIGDWETLLPALLAETRNA</sequence>
<dbReference type="Pfam" id="PF00766">
    <property type="entry name" value="ETF_alpha"/>
    <property type="match status" value="1"/>
</dbReference>
<dbReference type="AlphaFoldDB" id="A0A010RLV4"/>
<gene>
    <name evidence="2" type="ORF">HK44_007690</name>
</gene>
<dbReference type="Gene3D" id="3.40.50.620">
    <property type="entry name" value="HUPs"/>
    <property type="match status" value="1"/>
</dbReference>
<dbReference type="InterPro" id="IPR014729">
    <property type="entry name" value="Rossmann-like_a/b/a_fold"/>
</dbReference>
<evidence type="ECO:0000313" key="3">
    <source>
        <dbReference type="Proteomes" id="UP000022611"/>
    </source>
</evidence>
<dbReference type="PANTHER" id="PTHR43153:SF1">
    <property type="entry name" value="ELECTRON TRANSFER FLAVOPROTEIN SUBUNIT ALPHA, MITOCHONDRIAL"/>
    <property type="match status" value="1"/>
</dbReference>
<comment type="caution">
    <text evidence="2">The sequence shown here is derived from an EMBL/GenBank/DDBJ whole genome shotgun (WGS) entry which is preliminary data.</text>
</comment>
<dbReference type="eggNOG" id="COG2025">
    <property type="taxonomic scope" value="Bacteria"/>
</dbReference>
<reference evidence="2 3" key="1">
    <citation type="journal article" date="2011" name="J. Bacteriol.">
        <title>Draft genome sequence of the polycyclic aromatic hydrocarbon-degrading, genetically engineered bioluminescent bioreporter Pseudomonas fluorescens HK44.</title>
        <authorList>
            <person name="Chauhan A."/>
            <person name="Layton A.C."/>
            <person name="Williams D.E."/>
            <person name="Smartt A.E."/>
            <person name="Ripp S."/>
            <person name="Karpinets T.V."/>
            <person name="Brown S.D."/>
            <person name="Sayler G.S."/>
        </authorList>
    </citation>
    <scope>NUCLEOTIDE SEQUENCE [LARGE SCALE GENOMIC DNA]</scope>
    <source>
        <strain evidence="2 3">HK44</strain>
    </source>
</reference>
<dbReference type="InterPro" id="IPR029035">
    <property type="entry name" value="DHS-like_NAD/FAD-binding_dom"/>
</dbReference>
<dbReference type="RefSeq" id="WP_019690185.1">
    <property type="nucleotide sequence ID" value="NZ_AFOY02000015.1"/>
</dbReference>
<dbReference type="SUPFAM" id="SSF52402">
    <property type="entry name" value="Adenine nucleotide alpha hydrolases-like"/>
    <property type="match status" value="1"/>
</dbReference>
<dbReference type="GO" id="GO:0050660">
    <property type="term" value="F:flavin adenine dinucleotide binding"/>
    <property type="evidence" value="ECO:0007669"/>
    <property type="project" value="InterPro"/>
</dbReference>
<dbReference type="GO" id="GO:0009055">
    <property type="term" value="F:electron transfer activity"/>
    <property type="evidence" value="ECO:0007669"/>
    <property type="project" value="InterPro"/>
</dbReference>
<dbReference type="Proteomes" id="UP000022611">
    <property type="component" value="Unassembled WGS sequence"/>
</dbReference>
<dbReference type="GO" id="GO:0033539">
    <property type="term" value="P:fatty acid beta-oxidation using acyl-CoA dehydrogenase"/>
    <property type="evidence" value="ECO:0007669"/>
    <property type="project" value="TreeGrafter"/>
</dbReference>